<sequence>MGATIDTATIPSSSAPAALIRFDTFSALCCHRLYARRQSPKGSCARVGNSISCARSLAVKRRKTIMG</sequence>
<evidence type="ECO:0000313" key="1">
    <source>
        <dbReference type="EMBL" id="KAK0414100.1"/>
    </source>
</evidence>
<evidence type="ECO:0000313" key="2">
    <source>
        <dbReference type="Proteomes" id="UP001175271"/>
    </source>
</evidence>
<keyword evidence="2" id="KW-1185">Reference proteome</keyword>
<dbReference type="AlphaFoldDB" id="A0AA39HXR9"/>
<comment type="caution">
    <text evidence="1">The sequence shown here is derived from an EMBL/GenBank/DDBJ whole genome shotgun (WGS) entry which is preliminary data.</text>
</comment>
<gene>
    <name evidence="1" type="ORF">QR680_007147</name>
</gene>
<proteinExistence type="predicted"/>
<dbReference type="EMBL" id="JAUCMV010000003">
    <property type="protein sequence ID" value="KAK0414100.1"/>
    <property type="molecule type" value="Genomic_DNA"/>
</dbReference>
<dbReference type="Proteomes" id="UP001175271">
    <property type="component" value="Unassembled WGS sequence"/>
</dbReference>
<name>A0AA39HXR9_9BILA</name>
<reference evidence="1" key="1">
    <citation type="submission" date="2023-06" db="EMBL/GenBank/DDBJ databases">
        <title>Genomic analysis of the entomopathogenic nematode Steinernema hermaphroditum.</title>
        <authorList>
            <person name="Schwarz E.M."/>
            <person name="Heppert J.K."/>
            <person name="Baniya A."/>
            <person name="Schwartz H.T."/>
            <person name="Tan C.-H."/>
            <person name="Antoshechkin I."/>
            <person name="Sternberg P.W."/>
            <person name="Goodrich-Blair H."/>
            <person name="Dillman A.R."/>
        </authorList>
    </citation>
    <scope>NUCLEOTIDE SEQUENCE</scope>
    <source>
        <strain evidence="1">PS9179</strain>
        <tissue evidence="1">Whole animal</tissue>
    </source>
</reference>
<protein>
    <submittedName>
        <fullName evidence="1">Uncharacterized protein</fullName>
    </submittedName>
</protein>
<organism evidence="1 2">
    <name type="scientific">Steinernema hermaphroditum</name>
    <dbReference type="NCBI Taxonomy" id="289476"/>
    <lineage>
        <taxon>Eukaryota</taxon>
        <taxon>Metazoa</taxon>
        <taxon>Ecdysozoa</taxon>
        <taxon>Nematoda</taxon>
        <taxon>Chromadorea</taxon>
        <taxon>Rhabditida</taxon>
        <taxon>Tylenchina</taxon>
        <taxon>Panagrolaimomorpha</taxon>
        <taxon>Strongyloidoidea</taxon>
        <taxon>Steinernematidae</taxon>
        <taxon>Steinernema</taxon>
    </lineage>
</organism>
<accession>A0AA39HXR9</accession>